<dbReference type="InterPro" id="IPR008179">
    <property type="entry name" value="HisE"/>
</dbReference>
<evidence type="ECO:0000256" key="5">
    <source>
        <dbReference type="ARBA" id="ARBA00007731"/>
    </source>
</evidence>
<keyword evidence="18" id="KW-0175">Coiled coil</keyword>
<dbReference type="InterPro" id="IPR002496">
    <property type="entry name" value="PRib_AMP_CycHydrolase_dom"/>
</dbReference>
<comment type="similarity">
    <text evidence="5">In the C-terminal section; belongs to the PRA-PH family.</text>
</comment>
<comment type="catalytic activity">
    <reaction evidence="2">
        <text>1-(5-phospho-beta-D-ribosyl)-ATP + H2O = 1-(5-phospho-beta-D-ribosyl)-5'-AMP + diphosphate + H(+)</text>
        <dbReference type="Rhea" id="RHEA:22828"/>
        <dbReference type="ChEBI" id="CHEBI:15377"/>
        <dbReference type="ChEBI" id="CHEBI:15378"/>
        <dbReference type="ChEBI" id="CHEBI:33019"/>
        <dbReference type="ChEBI" id="CHEBI:59457"/>
        <dbReference type="ChEBI" id="CHEBI:73183"/>
        <dbReference type="EC" id="3.6.1.31"/>
    </reaction>
</comment>
<dbReference type="Gene3D" id="3.20.20.70">
    <property type="entry name" value="Aldolase class I"/>
    <property type="match status" value="1"/>
</dbReference>
<evidence type="ECO:0000256" key="10">
    <source>
        <dbReference type="ARBA" id="ARBA00017720"/>
    </source>
</evidence>
<dbReference type="Gene3D" id="1.10.287.1080">
    <property type="entry name" value="MazG-like"/>
    <property type="match status" value="1"/>
</dbReference>
<proteinExistence type="inferred from homology"/>
<evidence type="ECO:0000256" key="14">
    <source>
        <dbReference type="ARBA" id="ARBA00022840"/>
    </source>
</evidence>
<dbReference type="SUPFAM" id="SSF101386">
    <property type="entry name" value="all-alpha NTP pyrophosphatases"/>
    <property type="match status" value="1"/>
</dbReference>
<dbReference type="SUPFAM" id="SSF51366">
    <property type="entry name" value="Ribulose-phoshate binding barrel"/>
    <property type="match status" value="1"/>
</dbReference>
<evidence type="ECO:0000256" key="6">
    <source>
        <dbReference type="ARBA" id="ARBA00008299"/>
    </source>
</evidence>
<keyword evidence="21" id="KW-1185">Reference proteome</keyword>
<keyword evidence="13" id="KW-0378">Hydrolase</keyword>
<dbReference type="SUPFAM" id="SSF141734">
    <property type="entry name" value="HisI-like"/>
    <property type="match status" value="1"/>
</dbReference>
<comment type="pathway">
    <text evidence="4">Amino-acid biosynthesis; L-histidine biosynthesis; L-histidine from 5-phospho-alpha-D-ribose 1-diphosphate: step 2/9.</text>
</comment>
<dbReference type="AlphaFoldDB" id="F4LMA4"/>
<dbReference type="Gene3D" id="3.10.20.810">
    <property type="entry name" value="Phosphoribosyl-AMP cyclohydrolase"/>
    <property type="match status" value="1"/>
</dbReference>
<dbReference type="GO" id="GO:0000105">
    <property type="term" value="P:L-histidine biosynthetic process"/>
    <property type="evidence" value="ECO:0007669"/>
    <property type="project" value="UniProtKB-UniPathway"/>
</dbReference>
<comment type="catalytic activity">
    <reaction evidence="1">
        <text>1-(5-phospho-beta-D-ribosyl)-5'-AMP + H2O = 1-(5-phospho-beta-D-ribosyl)-5-[(5-phospho-beta-D-ribosylamino)methylideneamino]imidazole-4-carboxamide</text>
        <dbReference type="Rhea" id="RHEA:20049"/>
        <dbReference type="ChEBI" id="CHEBI:15377"/>
        <dbReference type="ChEBI" id="CHEBI:58435"/>
        <dbReference type="ChEBI" id="CHEBI:59457"/>
        <dbReference type="EC" id="3.5.4.19"/>
    </reaction>
</comment>
<keyword evidence="14" id="KW-0067">ATP-binding</keyword>
<feature type="coiled-coil region" evidence="18">
    <location>
        <begin position="370"/>
        <end position="397"/>
    </location>
</feature>
<dbReference type="PANTHER" id="PTHR42945:SF1">
    <property type="entry name" value="HISTIDINE BIOSYNTHESIS BIFUNCTIONAL PROTEIN HIS7"/>
    <property type="match status" value="1"/>
</dbReference>
<evidence type="ECO:0000256" key="3">
    <source>
        <dbReference type="ARBA" id="ARBA00005169"/>
    </source>
</evidence>
<dbReference type="InterPro" id="IPR011060">
    <property type="entry name" value="RibuloseP-bd_barrel"/>
</dbReference>
<dbReference type="FunFam" id="3.10.20.810:FF:000001">
    <property type="entry name" value="Histidine biosynthesis bifunctional protein HisIE"/>
    <property type="match status" value="1"/>
</dbReference>
<dbReference type="STRING" id="906968.Trebr_2361"/>
<comment type="pathway">
    <text evidence="3">Amino-acid biosynthesis; L-histidine biosynthesis; L-histidine from 5-phospho-alpha-D-ribose 1-diphosphate: step 3/9.</text>
</comment>
<dbReference type="GO" id="GO:0005524">
    <property type="term" value="F:ATP binding"/>
    <property type="evidence" value="ECO:0007669"/>
    <property type="project" value="UniProtKB-KW"/>
</dbReference>
<evidence type="ECO:0000313" key="20">
    <source>
        <dbReference type="EMBL" id="AEE17770.1"/>
    </source>
</evidence>
<dbReference type="EMBL" id="CP002696">
    <property type="protein sequence ID" value="AEE17770.1"/>
    <property type="molecule type" value="Genomic_DNA"/>
</dbReference>
<dbReference type="GO" id="GO:0004636">
    <property type="term" value="F:phosphoribosyl-ATP diphosphatase activity"/>
    <property type="evidence" value="ECO:0007669"/>
    <property type="project" value="UniProtKB-EC"/>
</dbReference>
<dbReference type="OrthoDB" id="9795769at2"/>
<dbReference type="KEGG" id="tbe:Trebr_2361"/>
<protein>
    <recommendedName>
        <fullName evidence="10">Histidine biosynthesis bifunctional protein HisIE</fullName>
        <ecNumber evidence="9">3.5.4.19</ecNumber>
        <ecNumber evidence="8">3.6.1.31</ecNumber>
    </recommendedName>
</protein>
<evidence type="ECO:0000256" key="15">
    <source>
        <dbReference type="ARBA" id="ARBA00023102"/>
    </source>
</evidence>
<reference evidence="21" key="1">
    <citation type="submission" date="2011-04" db="EMBL/GenBank/DDBJ databases">
        <title>The complete genome of Treponema brennaborense DSM 12168.</title>
        <authorList>
            <person name="Lucas S."/>
            <person name="Han J."/>
            <person name="Lapidus A."/>
            <person name="Bruce D."/>
            <person name="Goodwin L."/>
            <person name="Pitluck S."/>
            <person name="Peters L."/>
            <person name="Kyrpides N."/>
            <person name="Mavromatis K."/>
            <person name="Ivanova N."/>
            <person name="Mikhailova N."/>
            <person name="Pagani I."/>
            <person name="Teshima H."/>
            <person name="Detter J.C."/>
            <person name="Tapia R."/>
            <person name="Han C."/>
            <person name="Land M."/>
            <person name="Hauser L."/>
            <person name="Markowitz V."/>
            <person name="Cheng J.-F."/>
            <person name="Hugenholtz P."/>
            <person name="Woyke T."/>
            <person name="Wu D."/>
            <person name="Gronow S."/>
            <person name="Wellnitz S."/>
            <person name="Brambilla E."/>
            <person name="Klenk H.-P."/>
            <person name="Eisen J.A."/>
        </authorList>
    </citation>
    <scope>NUCLEOTIDE SEQUENCE [LARGE SCALE GENOMIC DNA]</scope>
    <source>
        <strain evidence="21">DSM 12168 / CIP 105900 / DD5/3</strain>
    </source>
</reference>
<dbReference type="eggNOG" id="COG0139">
    <property type="taxonomic scope" value="Bacteria"/>
</dbReference>
<gene>
    <name evidence="20" type="ordered locus">Trebr_2361</name>
</gene>
<evidence type="ECO:0000256" key="2">
    <source>
        <dbReference type="ARBA" id="ARBA00001460"/>
    </source>
</evidence>
<accession>F4LMA4</accession>
<feature type="domain" description="Phosphoribosyl-AMP cyclohydrolase" evidence="19">
    <location>
        <begin position="266"/>
        <end position="338"/>
    </location>
</feature>
<evidence type="ECO:0000259" key="19">
    <source>
        <dbReference type="Pfam" id="PF01502"/>
    </source>
</evidence>
<dbReference type="GO" id="GO:0004635">
    <property type="term" value="F:phosphoribosyl-AMP cyclohydrolase activity"/>
    <property type="evidence" value="ECO:0007669"/>
    <property type="project" value="UniProtKB-EC"/>
</dbReference>
<dbReference type="PANTHER" id="PTHR42945">
    <property type="entry name" value="HISTIDINE BIOSYNTHESIS BIFUNCTIONAL PROTEIN"/>
    <property type="match status" value="1"/>
</dbReference>
<dbReference type="Proteomes" id="UP000006546">
    <property type="component" value="Chromosome"/>
</dbReference>
<dbReference type="EC" id="3.5.4.19" evidence="9"/>
<dbReference type="UniPathway" id="UPA00031">
    <property type="reaction ID" value="UER00007"/>
</dbReference>
<name>F4LMA4_TREBD</name>
<evidence type="ECO:0000313" key="21">
    <source>
        <dbReference type="Proteomes" id="UP000006546"/>
    </source>
</evidence>
<dbReference type="InterPro" id="IPR021130">
    <property type="entry name" value="PRib-ATP_PPHydrolase-like"/>
</dbReference>
<evidence type="ECO:0000256" key="7">
    <source>
        <dbReference type="ARBA" id="ARBA00009667"/>
    </source>
</evidence>
<comment type="similarity">
    <text evidence="7 17">Belongs to the HisA/HisF family.</text>
</comment>
<keyword evidence="12" id="KW-0547">Nucleotide-binding</keyword>
<dbReference type="Pfam" id="PF00977">
    <property type="entry name" value="His_biosynth"/>
    <property type="match status" value="1"/>
</dbReference>
<evidence type="ECO:0000256" key="13">
    <source>
        <dbReference type="ARBA" id="ARBA00022801"/>
    </source>
</evidence>
<dbReference type="NCBIfam" id="TIGR03188">
    <property type="entry name" value="histidine_hisI"/>
    <property type="match status" value="1"/>
</dbReference>
<evidence type="ECO:0000256" key="11">
    <source>
        <dbReference type="ARBA" id="ARBA00022605"/>
    </source>
</evidence>
<dbReference type="RefSeq" id="WP_013759471.1">
    <property type="nucleotide sequence ID" value="NC_015500.1"/>
</dbReference>
<evidence type="ECO:0000256" key="4">
    <source>
        <dbReference type="ARBA" id="ARBA00005204"/>
    </source>
</evidence>
<keyword evidence="15 17" id="KW-0368">Histidine biosynthesis</keyword>
<keyword evidence="11 17" id="KW-0028">Amino-acid biosynthesis</keyword>
<dbReference type="NCBIfam" id="NF002747">
    <property type="entry name" value="PRK02759.1"/>
    <property type="match status" value="1"/>
</dbReference>
<evidence type="ECO:0000256" key="18">
    <source>
        <dbReference type="SAM" id="Coils"/>
    </source>
</evidence>
<evidence type="ECO:0000256" key="16">
    <source>
        <dbReference type="ARBA" id="ARBA00023268"/>
    </source>
</evidence>
<dbReference type="InterPro" id="IPR006062">
    <property type="entry name" value="His_biosynth"/>
</dbReference>
<sequence>MVISSIDLKDGKVVQLKNGKEPVLERNDAAALIREFNRYGETAIIDLDAALGNTTAKGTTANTEMLKSLLRSGNVRVGGGIRDVKKAKELVSLGAEKVIVGSAAFNAHRAAPADPVLNTAFLDELTEAIGRQRIIISVDAINGNIAVKGWTETAGIPLAEGAAAAEKYASELLFTCVEREGCMTGIDMEQVGKLRNTVSCRLVVAGGVSSVEEIAELERMGCDVQLGMALYTGAVALKDAFVACLNWQKVDMIPVIAQSVSGEVLMMGYANREAFAKTFDSGKLTFWSRTRNVLWTKGEHSGNYLEVIKLRADCDRDTVLATVVPHGPVCHTGSWTCFTAEAGAASTLERLYGTISERFADPRPGSYTATLDAKRVREKIEEEAEELIEAEDKSETVWECADLLYFVSVLMYQEKVTWQDVLDELDRRHKK</sequence>
<dbReference type="InterPro" id="IPR013785">
    <property type="entry name" value="Aldolase_TIM"/>
</dbReference>
<evidence type="ECO:0000256" key="12">
    <source>
        <dbReference type="ARBA" id="ARBA00022741"/>
    </source>
</evidence>
<evidence type="ECO:0000256" key="1">
    <source>
        <dbReference type="ARBA" id="ARBA00000024"/>
    </source>
</evidence>
<dbReference type="EC" id="3.6.1.31" evidence="8"/>
<dbReference type="Pfam" id="PF01503">
    <property type="entry name" value="PRA-PH"/>
    <property type="match status" value="1"/>
</dbReference>
<dbReference type="InterPro" id="IPR038019">
    <property type="entry name" value="PRib_AMP_CycHydrolase_sf"/>
</dbReference>
<keyword evidence="16" id="KW-0511">Multifunctional enzyme</keyword>
<dbReference type="Pfam" id="PF01502">
    <property type="entry name" value="PRA-CH"/>
    <property type="match status" value="1"/>
</dbReference>
<dbReference type="HOGENOM" id="CLU_048577_0_2_12"/>
<dbReference type="eggNOG" id="COG0106">
    <property type="taxonomic scope" value="Bacteria"/>
</dbReference>
<comment type="similarity">
    <text evidence="6">In the N-terminal section; belongs to the PRA-CH family.</text>
</comment>
<organism evidence="20 21">
    <name type="scientific">Treponema brennaborense (strain DSM 12168 / CIP 105900 / DD5/3)</name>
    <dbReference type="NCBI Taxonomy" id="906968"/>
    <lineage>
        <taxon>Bacteria</taxon>
        <taxon>Pseudomonadati</taxon>
        <taxon>Spirochaetota</taxon>
        <taxon>Spirochaetia</taxon>
        <taxon>Spirochaetales</taxon>
        <taxon>Treponemataceae</taxon>
        <taxon>Treponema</taxon>
    </lineage>
</organism>
<evidence type="ECO:0000256" key="9">
    <source>
        <dbReference type="ARBA" id="ARBA00012721"/>
    </source>
</evidence>
<evidence type="ECO:0000256" key="8">
    <source>
        <dbReference type="ARBA" id="ARBA00012414"/>
    </source>
</evidence>
<evidence type="ECO:0000256" key="17">
    <source>
        <dbReference type="RuleBase" id="RU003657"/>
    </source>
</evidence>